<dbReference type="SUPFAM" id="SSF53613">
    <property type="entry name" value="Ribokinase-like"/>
    <property type="match status" value="1"/>
</dbReference>
<dbReference type="AlphaFoldDB" id="A0A366K2M4"/>
<organism evidence="4 5">
    <name type="scientific">Cytobacillus firmus</name>
    <name type="common">Bacillus firmus</name>
    <dbReference type="NCBI Taxonomy" id="1399"/>
    <lineage>
        <taxon>Bacteria</taxon>
        <taxon>Bacillati</taxon>
        <taxon>Bacillota</taxon>
        <taxon>Bacilli</taxon>
        <taxon>Bacillales</taxon>
        <taxon>Bacillaceae</taxon>
        <taxon>Cytobacillus</taxon>
    </lineage>
</organism>
<dbReference type="PANTHER" id="PTHR42909">
    <property type="entry name" value="ZGC:136858"/>
    <property type="match status" value="1"/>
</dbReference>
<accession>A0A366K2M4</accession>
<dbReference type="GO" id="GO:0005737">
    <property type="term" value="C:cytoplasm"/>
    <property type="evidence" value="ECO:0007669"/>
    <property type="project" value="TreeGrafter"/>
</dbReference>
<dbReference type="GO" id="GO:0016798">
    <property type="term" value="F:hydrolase activity, acting on glycosyl bonds"/>
    <property type="evidence" value="ECO:0007669"/>
    <property type="project" value="TreeGrafter"/>
</dbReference>
<dbReference type="InterPro" id="IPR036390">
    <property type="entry name" value="WH_DNA-bd_sf"/>
</dbReference>
<dbReference type="Proteomes" id="UP000252731">
    <property type="component" value="Unassembled WGS sequence"/>
</dbReference>
<dbReference type="Pfam" id="PF00294">
    <property type="entry name" value="PfkB"/>
    <property type="match status" value="1"/>
</dbReference>
<dbReference type="PROSITE" id="PS00583">
    <property type="entry name" value="PFKB_KINASES_1"/>
    <property type="match status" value="1"/>
</dbReference>
<dbReference type="InterPro" id="IPR011611">
    <property type="entry name" value="PfkB_dom"/>
</dbReference>
<dbReference type="Pfam" id="PF13412">
    <property type="entry name" value="HTH_24"/>
    <property type="match status" value="1"/>
</dbReference>
<dbReference type="PROSITE" id="PS00584">
    <property type="entry name" value="PFKB_KINASES_2"/>
    <property type="match status" value="1"/>
</dbReference>
<dbReference type="SUPFAM" id="SSF46785">
    <property type="entry name" value="Winged helix' DNA-binding domain"/>
    <property type="match status" value="1"/>
</dbReference>
<evidence type="ECO:0000256" key="1">
    <source>
        <dbReference type="ARBA" id="ARBA00022679"/>
    </source>
</evidence>
<dbReference type="Gene3D" id="1.10.10.10">
    <property type="entry name" value="Winged helix-like DNA-binding domain superfamily/Winged helix DNA-binding domain"/>
    <property type="match status" value="1"/>
</dbReference>
<dbReference type="InterPro" id="IPR002173">
    <property type="entry name" value="Carboh/pur_kinase_PfkB_CS"/>
</dbReference>
<dbReference type="PANTHER" id="PTHR42909:SF4">
    <property type="entry name" value="CARBOHYDRATE KINASE, PFKB FAMILY"/>
    <property type="match status" value="1"/>
</dbReference>
<dbReference type="OrthoDB" id="9806249at2"/>
<dbReference type="InterPro" id="IPR036388">
    <property type="entry name" value="WH-like_DNA-bd_sf"/>
</dbReference>
<proteinExistence type="predicted"/>
<dbReference type="InterPro" id="IPR029056">
    <property type="entry name" value="Ribokinase-like"/>
</dbReference>
<keyword evidence="5" id="KW-1185">Reference proteome</keyword>
<evidence type="ECO:0000256" key="2">
    <source>
        <dbReference type="ARBA" id="ARBA00022777"/>
    </source>
</evidence>
<dbReference type="InterPro" id="IPR001387">
    <property type="entry name" value="Cro/C1-type_HTH"/>
</dbReference>
<dbReference type="Gene3D" id="3.40.1190.20">
    <property type="match status" value="1"/>
</dbReference>
<dbReference type="GO" id="GO:0016301">
    <property type="term" value="F:kinase activity"/>
    <property type="evidence" value="ECO:0007669"/>
    <property type="project" value="UniProtKB-KW"/>
</dbReference>
<dbReference type="EMBL" id="QNSF01000003">
    <property type="protein sequence ID" value="RBP95408.1"/>
    <property type="molecule type" value="Genomic_DNA"/>
</dbReference>
<name>A0A366K2M4_CYTFI</name>
<keyword evidence="2 4" id="KW-0418">Kinase</keyword>
<protein>
    <submittedName>
        <fullName evidence="4">Sugar/nucleoside kinase (Ribokinase family)</fullName>
    </submittedName>
</protein>
<evidence type="ECO:0000313" key="5">
    <source>
        <dbReference type="Proteomes" id="UP000252731"/>
    </source>
</evidence>
<keyword evidence="1" id="KW-0808">Transferase</keyword>
<dbReference type="CDD" id="cd00093">
    <property type="entry name" value="HTH_XRE"/>
    <property type="match status" value="1"/>
</dbReference>
<dbReference type="CDD" id="cd01941">
    <property type="entry name" value="YeiC_kinase_like"/>
    <property type="match status" value="1"/>
</dbReference>
<comment type="caution">
    <text evidence="4">The sequence shown here is derived from an EMBL/GenBank/DDBJ whole genome shotgun (WGS) entry which is preliminary data.</text>
</comment>
<reference evidence="4 5" key="1">
    <citation type="submission" date="2018-06" db="EMBL/GenBank/DDBJ databases">
        <title>Freshwater and sediment microbial communities from various areas in North America, analyzing microbe dynamics in response to fracking.</title>
        <authorList>
            <person name="Lamendella R."/>
        </authorList>
    </citation>
    <scope>NUCLEOTIDE SEQUENCE [LARGE SCALE GENOMIC DNA]</scope>
    <source>
        <strain evidence="4 5">14_TX</strain>
    </source>
</reference>
<feature type="domain" description="Carbohydrate kinase PfkB" evidence="3">
    <location>
        <begin position="64"/>
        <end position="349"/>
    </location>
</feature>
<evidence type="ECO:0000259" key="3">
    <source>
        <dbReference type="Pfam" id="PF00294"/>
    </source>
</evidence>
<dbReference type="GO" id="GO:0004730">
    <property type="term" value="F:pseudouridylate synthase activity"/>
    <property type="evidence" value="ECO:0007669"/>
    <property type="project" value="TreeGrafter"/>
</dbReference>
<evidence type="ECO:0000313" key="4">
    <source>
        <dbReference type="EMBL" id="RBP95408.1"/>
    </source>
</evidence>
<sequence>MTIEMSENEKLIADLIRENPFISQQELSEAVGLSMSSIANIISGLIKKEYILGKAYVLNETNPIICIGGANVDRKFYAKHVITHETSNPVKSSTSVGGVARNIAENLGRLGEEVILLSARGNDSEWKEIYDLSSPFMNLEHVAAFEHSSTGSYTAVLDKNGDLSIAVADMDIYENITPELLIKNSHILRKAKCVIADLNCPSETIDFLCSFTSKHHIPLAIIPVSVPKMNRLPKSLNAVSWLIVNKDETETYMNMIMNDKKDWEEAVKKWLKLGVKNVIVTNGSKGVMAGVENGEIYYFPAIETPKVVDVTGAGDSFCSGVIYSWLQKKELDHIIKSGLVNAHKTIMSKYTVRQELSQKQFILDMEEM</sequence>
<gene>
    <name evidence="4" type="ORF">DFO70_103450</name>
</gene>